<protein>
    <submittedName>
        <fullName evidence="2">Copper-binding protein</fullName>
    </submittedName>
</protein>
<sequence>MTFIFTVKGMNCGHCTQAITKAITELDPQARVDTDIPKQTVTVTSGLDREQLSEAIVDAGYDIVAVA</sequence>
<gene>
    <name evidence="2" type="ORF">AOC33_07745</name>
</gene>
<dbReference type="Pfam" id="PF00403">
    <property type="entry name" value="HMA"/>
    <property type="match status" value="1"/>
</dbReference>
<dbReference type="PRINTS" id="PR00944">
    <property type="entry name" value="CUEXPORT"/>
</dbReference>
<proteinExistence type="predicted"/>
<reference evidence="2 3" key="1">
    <citation type="submission" date="2017-06" db="EMBL/GenBank/DDBJ databases">
        <title>Reclassification of a Polynucleobacter cosmopolitanus strain isolated from tropical Lake Victoria as Polynucleobacter victoriensis comb. nov.</title>
        <authorList>
            <person name="Hahn M.W."/>
        </authorList>
    </citation>
    <scope>NUCLEOTIDE SEQUENCE [LARGE SCALE GENOMIC DNA]</scope>
    <source>
        <strain evidence="2 3">MWH-MoIso2</strain>
    </source>
</reference>
<keyword evidence="3" id="KW-1185">Reference proteome</keyword>
<name>A0A229FU41_9BURK</name>
<evidence type="ECO:0000259" key="1">
    <source>
        <dbReference type="PROSITE" id="PS50846"/>
    </source>
</evidence>
<dbReference type="EMBL" id="NJGG01000002">
    <property type="protein sequence ID" value="OXL15180.1"/>
    <property type="molecule type" value="Genomic_DNA"/>
</dbReference>
<dbReference type="InterPro" id="IPR006121">
    <property type="entry name" value="HMA_dom"/>
</dbReference>
<organism evidence="2 3">
    <name type="scientific">Polynucleobacter cosmopolitanus</name>
    <dbReference type="NCBI Taxonomy" id="351345"/>
    <lineage>
        <taxon>Bacteria</taxon>
        <taxon>Pseudomonadati</taxon>
        <taxon>Pseudomonadota</taxon>
        <taxon>Betaproteobacteria</taxon>
        <taxon>Burkholderiales</taxon>
        <taxon>Burkholderiaceae</taxon>
        <taxon>Polynucleobacter</taxon>
    </lineage>
</organism>
<dbReference type="RefSeq" id="WP_089516410.1">
    <property type="nucleotide sequence ID" value="NZ_NJGG01000002.1"/>
</dbReference>
<accession>A0A229FU41</accession>
<dbReference type="InterPro" id="IPR036163">
    <property type="entry name" value="HMA_dom_sf"/>
</dbReference>
<feature type="domain" description="HMA" evidence="1">
    <location>
        <begin position="1"/>
        <end position="64"/>
    </location>
</feature>
<dbReference type="Proteomes" id="UP000215188">
    <property type="component" value="Unassembled WGS sequence"/>
</dbReference>
<dbReference type="InterPro" id="IPR000428">
    <property type="entry name" value="Cu-bd"/>
</dbReference>
<evidence type="ECO:0000313" key="3">
    <source>
        <dbReference type="Proteomes" id="UP000215188"/>
    </source>
</evidence>
<evidence type="ECO:0000313" key="2">
    <source>
        <dbReference type="EMBL" id="OXL15180.1"/>
    </source>
</evidence>
<dbReference type="SUPFAM" id="SSF55008">
    <property type="entry name" value="HMA, heavy metal-associated domain"/>
    <property type="match status" value="1"/>
</dbReference>
<dbReference type="AlphaFoldDB" id="A0A229FU41"/>
<dbReference type="PROSITE" id="PS50846">
    <property type="entry name" value="HMA_2"/>
    <property type="match status" value="1"/>
</dbReference>
<comment type="caution">
    <text evidence="2">The sequence shown here is derived from an EMBL/GenBank/DDBJ whole genome shotgun (WGS) entry which is preliminary data.</text>
</comment>
<dbReference type="CDD" id="cd00371">
    <property type="entry name" value="HMA"/>
    <property type="match status" value="1"/>
</dbReference>
<dbReference type="Gene3D" id="3.30.70.100">
    <property type="match status" value="1"/>
</dbReference>
<dbReference type="GO" id="GO:0006825">
    <property type="term" value="P:copper ion transport"/>
    <property type="evidence" value="ECO:0007669"/>
    <property type="project" value="InterPro"/>
</dbReference>
<dbReference type="OrthoDB" id="9813965at2"/>
<dbReference type="GO" id="GO:0005507">
    <property type="term" value="F:copper ion binding"/>
    <property type="evidence" value="ECO:0007669"/>
    <property type="project" value="InterPro"/>
</dbReference>